<gene>
    <name evidence="1" type="ORF">MNV_1670016</name>
</gene>
<organism evidence="1 2">
    <name type="scientific">Candidatus Methanoperedens nitratireducens</name>
    <dbReference type="NCBI Taxonomy" id="1392998"/>
    <lineage>
        <taxon>Archaea</taxon>
        <taxon>Methanobacteriati</taxon>
        <taxon>Methanobacteriota</taxon>
        <taxon>Stenosarchaea group</taxon>
        <taxon>Methanomicrobia</taxon>
        <taxon>Methanosarcinales</taxon>
        <taxon>ANME-2 cluster</taxon>
        <taxon>Candidatus Methanoperedentaceae</taxon>
        <taxon>Candidatus Methanoperedens</taxon>
    </lineage>
</organism>
<evidence type="ECO:0000313" key="1">
    <source>
        <dbReference type="EMBL" id="SNQ60182.1"/>
    </source>
</evidence>
<protein>
    <submittedName>
        <fullName evidence="1">Uncharacterized protein</fullName>
    </submittedName>
</protein>
<dbReference type="Proteomes" id="UP000218615">
    <property type="component" value="Unassembled WGS sequence"/>
</dbReference>
<name>A0A284VLR3_9EURY</name>
<evidence type="ECO:0000313" key="2">
    <source>
        <dbReference type="Proteomes" id="UP000218615"/>
    </source>
</evidence>
<reference evidence="2" key="1">
    <citation type="submission" date="2017-06" db="EMBL/GenBank/DDBJ databases">
        <authorList>
            <person name="Cremers G."/>
        </authorList>
    </citation>
    <scope>NUCLEOTIDE SEQUENCE [LARGE SCALE GENOMIC DNA]</scope>
</reference>
<proteinExistence type="predicted"/>
<keyword evidence="2" id="KW-1185">Reference proteome</keyword>
<dbReference type="EMBL" id="FZMP01000076">
    <property type="protein sequence ID" value="SNQ60182.1"/>
    <property type="molecule type" value="Genomic_DNA"/>
</dbReference>
<sequence length="84" mass="9724">MTADYLEAAVPLTIISWYYSKTSGNLLPLVIHFDDTTFRELIRKTICCLNWIFDSLKLSGFSGDQISGNKNFYQLERSSFNKYI</sequence>
<dbReference type="AlphaFoldDB" id="A0A284VLR3"/>
<accession>A0A284VLR3</accession>